<feature type="transmembrane region" description="Helical" evidence="1">
    <location>
        <begin position="68"/>
        <end position="89"/>
    </location>
</feature>
<proteinExistence type="predicted"/>
<evidence type="ECO:0000256" key="1">
    <source>
        <dbReference type="SAM" id="Phobius"/>
    </source>
</evidence>
<sequence length="93" mass="10772">QSIRIIGKLSIVGVHPHGSKPFLFAPLVLKPDLYDPHGQTRILGEIFAYCTIWFWISIKYFLEFFELWWLDGGSWTASLSSFVIVQLIFRVGR</sequence>
<dbReference type="EMBL" id="HACA01017766">
    <property type="protein sequence ID" value="CDW35127.1"/>
    <property type="molecule type" value="Transcribed_RNA"/>
</dbReference>
<reference evidence="2" key="1">
    <citation type="submission" date="2014-05" db="EMBL/GenBank/DDBJ databases">
        <authorList>
            <person name="Chronopoulou M."/>
        </authorList>
    </citation>
    <scope>NUCLEOTIDE SEQUENCE</scope>
    <source>
        <tissue evidence="2">Whole organism</tissue>
    </source>
</reference>
<accession>A0A0K2UAY9</accession>
<protein>
    <submittedName>
        <fullName evidence="2">Uncharacterized protein</fullName>
    </submittedName>
</protein>
<name>A0A0K2UAY9_LEPSM</name>
<keyword evidence="1" id="KW-1133">Transmembrane helix</keyword>
<organism evidence="2">
    <name type="scientific">Lepeophtheirus salmonis</name>
    <name type="common">Salmon louse</name>
    <name type="synonym">Caligus salmonis</name>
    <dbReference type="NCBI Taxonomy" id="72036"/>
    <lineage>
        <taxon>Eukaryota</taxon>
        <taxon>Metazoa</taxon>
        <taxon>Ecdysozoa</taxon>
        <taxon>Arthropoda</taxon>
        <taxon>Crustacea</taxon>
        <taxon>Multicrustacea</taxon>
        <taxon>Hexanauplia</taxon>
        <taxon>Copepoda</taxon>
        <taxon>Siphonostomatoida</taxon>
        <taxon>Caligidae</taxon>
        <taxon>Lepeophtheirus</taxon>
    </lineage>
</organism>
<dbReference type="AlphaFoldDB" id="A0A0K2UAY9"/>
<keyword evidence="1" id="KW-0812">Transmembrane</keyword>
<evidence type="ECO:0000313" key="2">
    <source>
        <dbReference type="EMBL" id="CDW35127.1"/>
    </source>
</evidence>
<keyword evidence="1" id="KW-0472">Membrane</keyword>
<feature type="non-terminal residue" evidence="2">
    <location>
        <position position="1"/>
    </location>
</feature>